<protein>
    <submittedName>
        <fullName evidence="2">Uncharacterized protein</fullName>
    </submittedName>
</protein>
<gene>
    <name evidence="2" type="ORF">MENT_LOCUS18230</name>
</gene>
<evidence type="ECO:0000313" key="3">
    <source>
        <dbReference type="Proteomes" id="UP000580250"/>
    </source>
</evidence>
<evidence type="ECO:0000313" key="2">
    <source>
        <dbReference type="EMBL" id="CAD2166939.1"/>
    </source>
</evidence>
<evidence type="ECO:0000256" key="1">
    <source>
        <dbReference type="SAM" id="Phobius"/>
    </source>
</evidence>
<sequence length="169" mass="19749">MNQFTTVFSIIFLIICLIISTATFLIYRIKVAKKESTESSKIKIKLLVYALITLFGHVLVAIMLVLFWILFQFNVFGDNLITKAVYQQYPWVMDTSTLVLSSWSLLWASDTFRHEFTKFYLPKIFWKKSVNKNSVEPINLINLNTTQKITKDYSPPTHNFIITHPNFVQ</sequence>
<dbReference type="EMBL" id="CAJEWN010000122">
    <property type="protein sequence ID" value="CAD2166939.1"/>
    <property type="molecule type" value="Genomic_DNA"/>
</dbReference>
<keyword evidence="1" id="KW-1133">Transmembrane helix</keyword>
<feature type="transmembrane region" description="Helical" evidence="1">
    <location>
        <begin position="47"/>
        <end position="71"/>
    </location>
</feature>
<comment type="caution">
    <text evidence="2">The sequence shown here is derived from an EMBL/GenBank/DDBJ whole genome shotgun (WGS) entry which is preliminary data.</text>
</comment>
<dbReference type="AlphaFoldDB" id="A0A6V7UWD0"/>
<keyword evidence="1" id="KW-0812">Transmembrane</keyword>
<organism evidence="2 3">
    <name type="scientific">Meloidogyne enterolobii</name>
    <name type="common">Root-knot nematode worm</name>
    <name type="synonym">Meloidogyne mayaguensis</name>
    <dbReference type="NCBI Taxonomy" id="390850"/>
    <lineage>
        <taxon>Eukaryota</taxon>
        <taxon>Metazoa</taxon>
        <taxon>Ecdysozoa</taxon>
        <taxon>Nematoda</taxon>
        <taxon>Chromadorea</taxon>
        <taxon>Rhabditida</taxon>
        <taxon>Tylenchina</taxon>
        <taxon>Tylenchomorpha</taxon>
        <taxon>Tylenchoidea</taxon>
        <taxon>Meloidogynidae</taxon>
        <taxon>Meloidogyninae</taxon>
        <taxon>Meloidogyne</taxon>
    </lineage>
</organism>
<reference evidence="2 3" key="1">
    <citation type="submission" date="2020-08" db="EMBL/GenBank/DDBJ databases">
        <authorList>
            <person name="Koutsovoulos G."/>
            <person name="Danchin GJ E."/>
        </authorList>
    </citation>
    <scope>NUCLEOTIDE SEQUENCE [LARGE SCALE GENOMIC DNA]</scope>
</reference>
<name>A0A6V7UWD0_MELEN</name>
<keyword evidence="1" id="KW-0472">Membrane</keyword>
<proteinExistence type="predicted"/>
<dbReference type="Proteomes" id="UP000580250">
    <property type="component" value="Unassembled WGS sequence"/>
</dbReference>
<accession>A0A6V7UWD0</accession>
<feature type="transmembrane region" description="Helical" evidence="1">
    <location>
        <begin position="6"/>
        <end position="27"/>
    </location>
</feature>